<comment type="caution">
    <text evidence="7">The sequence shown here is derived from an EMBL/GenBank/DDBJ whole genome shotgun (WGS) entry which is preliminary data.</text>
</comment>
<evidence type="ECO:0000256" key="2">
    <source>
        <dbReference type="ARBA" id="ARBA00007165"/>
    </source>
</evidence>
<keyword evidence="5 6" id="KW-0472">Membrane</keyword>
<dbReference type="EMBL" id="SDPT01000001">
    <property type="protein sequence ID" value="RXZ35694.1"/>
    <property type="molecule type" value="Genomic_DNA"/>
</dbReference>
<protein>
    <recommendedName>
        <fullName evidence="6">SURF1-like protein</fullName>
    </recommendedName>
</protein>
<proteinExistence type="inferred from homology"/>
<evidence type="ECO:0000256" key="4">
    <source>
        <dbReference type="ARBA" id="ARBA00022989"/>
    </source>
</evidence>
<evidence type="ECO:0000313" key="8">
    <source>
        <dbReference type="Proteomes" id="UP000292347"/>
    </source>
</evidence>
<evidence type="ECO:0000256" key="3">
    <source>
        <dbReference type="ARBA" id="ARBA00022692"/>
    </source>
</evidence>
<dbReference type="GO" id="GO:0005886">
    <property type="term" value="C:plasma membrane"/>
    <property type="evidence" value="ECO:0007669"/>
    <property type="project" value="UniProtKB-SubCell"/>
</dbReference>
<dbReference type="Proteomes" id="UP000292347">
    <property type="component" value="Unassembled WGS sequence"/>
</dbReference>
<dbReference type="PROSITE" id="PS50895">
    <property type="entry name" value="SURF1"/>
    <property type="match status" value="1"/>
</dbReference>
<dbReference type="InterPro" id="IPR002994">
    <property type="entry name" value="Surf1/Shy1"/>
</dbReference>
<comment type="similarity">
    <text evidence="2 6">Belongs to the SURF1 family.</text>
</comment>
<name>A0A4Q2J282_9SPHN</name>
<keyword evidence="8" id="KW-1185">Reference proteome</keyword>
<evidence type="ECO:0000256" key="6">
    <source>
        <dbReference type="RuleBase" id="RU363076"/>
    </source>
</evidence>
<evidence type="ECO:0000313" key="7">
    <source>
        <dbReference type="EMBL" id="RXZ35694.1"/>
    </source>
</evidence>
<keyword evidence="6" id="KW-1003">Cell membrane</keyword>
<reference evidence="7 8" key="1">
    <citation type="submission" date="2019-01" db="EMBL/GenBank/DDBJ databases">
        <title>Sphingomonas mucosissima sp. nov. and Sphingomonas desiccabilis sp. nov., from biological soil crusts in the Colorado Plateau, USA.</title>
        <authorList>
            <person name="Zhu D."/>
        </authorList>
    </citation>
    <scope>NUCLEOTIDE SEQUENCE [LARGE SCALE GENOMIC DNA]</scope>
    <source>
        <strain evidence="7 8">CP1D</strain>
    </source>
</reference>
<dbReference type="InterPro" id="IPR045214">
    <property type="entry name" value="Surf1/Surf4"/>
</dbReference>
<dbReference type="Pfam" id="PF02104">
    <property type="entry name" value="SURF1"/>
    <property type="match status" value="1"/>
</dbReference>
<organism evidence="7 8">
    <name type="scientific">Sphingomonas desiccabilis</name>
    <dbReference type="NCBI Taxonomy" id="429134"/>
    <lineage>
        <taxon>Bacteria</taxon>
        <taxon>Pseudomonadati</taxon>
        <taxon>Pseudomonadota</taxon>
        <taxon>Alphaproteobacteria</taxon>
        <taxon>Sphingomonadales</taxon>
        <taxon>Sphingomonadaceae</taxon>
        <taxon>Sphingomonas</taxon>
    </lineage>
</organism>
<dbReference type="CDD" id="cd06662">
    <property type="entry name" value="SURF1"/>
    <property type="match status" value="1"/>
</dbReference>
<dbReference type="PANTHER" id="PTHR23427:SF2">
    <property type="entry name" value="SURFEIT LOCUS PROTEIN 1"/>
    <property type="match status" value="1"/>
</dbReference>
<keyword evidence="3 6" id="KW-0812">Transmembrane</keyword>
<keyword evidence="4 6" id="KW-1133">Transmembrane helix</keyword>
<evidence type="ECO:0000256" key="5">
    <source>
        <dbReference type="ARBA" id="ARBA00023136"/>
    </source>
</evidence>
<gene>
    <name evidence="7" type="ORF">EO081_05670</name>
</gene>
<feature type="transmembrane region" description="Helical" evidence="6">
    <location>
        <begin position="193"/>
        <end position="213"/>
    </location>
</feature>
<accession>A0A4Q2J282</accession>
<evidence type="ECO:0000256" key="1">
    <source>
        <dbReference type="ARBA" id="ARBA00004370"/>
    </source>
</evidence>
<dbReference type="AlphaFoldDB" id="A0A4Q2J282"/>
<comment type="caution">
    <text evidence="6">Lacks conserved residue(s) required for the propagation of feature annotation.</text>
</comment>
<dbReference type="OrthoDB" id="6079986at2"/>
<sequence>MGTLICLVFAALVALGIWQLERRSWKLALIAQVEQRLHAPPVAAPGPEAWSTIGDGDVYTRLVASGRYRPGADTFVQASTTLGPGYWVLTPLDTGKFTLMVNRGFVPPEQRGKVAAPQGQVAVEGLLRATEPGGGFLRSNDPAQDRWYSRDISAIAAKRGLENVAPYFIDATEPRSGWPRGGLTVVRFRNNHLGYAFTWFGLAAGLLIMVGVARRWGREVQEAPPHDA</sequence>
<comment type="subcellular location">
    <subcellularLocation>
        <location evidence="6">Cell membrane</location>
        <topology evidence="6">Multi-pass membrane protein</topology>
    </subcellularLocation>
    <subcellularLocation>
        <location evidence="1">Membrane</location>
    </subcellularLocation>
</comment>
<dbReference type="PANTHER" id="PTHR23427">
    <property type="entry name" value="SURFEIT LOCUS PROTEIN"/>
    <property type="match status" value="1"/>
</dbReference>